<dbReference type="SUPFAM" id="SSF53335">
    <property type="entry name" value="S-adenosyl-L-methionine-dependent methyltransferases"/>
    <property type="match status" value="1"/>
</dbReference>
<dbReference type="KEGG" id="tsin:OXH18_13415"/>
<dbReference type="AlphaFoldDB" id="A0A9E9C6H4"/>
<dbReference type="EMBL" id="CP113797">
    <property type="protein sequence ID" value="WAL58188.1"/>
    <property type="molecule type" value="Genomic_DNA"/>
</dbReference>
<keyword evidence="2 5" id="KW-0489">Methyltransferase</keyword>
<feature type="domain" description="Methyltransferase type 11" evidence="4">
    <location>
        <begin position="55"/>
        <end position="142"/>
    </location>
</feature>
<keyword evidence="3" id="KW-0808">Transferase</keyword>
<evidence type="ECO:0000256" key="1">
    <source>
        <dbReference type="ARBA" id="ARBA00008361"/>
    </source>
</evidence>
<keyword evidence="6" id="KW-1185">Reference proteome</keyword>
<evidence type="ECO:0000256" key="2">
    <source>
        <dbReference type="ARBA" id="ARBA00022603"/>
    </source>
</evidence>
<dbReference type="RefSeq" id="WP_268607589.1">
    <property type="nucleotide sequence ID" value="NZ_CP113797.1"/>
</dbReference>
<dbReference type="GO" id="GO:0008757">
    <property type="term" value="F:S-adenosylmethionine-dependent methyltransferase activity"/>
    <property type="evidence" value="ECO:0007669"/>
    <property type="project" value="InterPro"/>
</dbReference>
<dbReference type="InterPro" id="IPR051052">
    <property type="entry name" value="Diverse_substrate_MTase"/>
</dbReference>
<proteinExistence type="inferred from homology"/>
<protein>
    <submittedName>
        <fullName evidence="5">Class I SAM-dependent methyltransferase</fullName>
    </submittedName>
</protein>
<evidence type="ECO:0000259" key="4">
    <source>
        <dbReference type="Pfam" id="PF08241"/>
    </source>
</evidence>
<evidence type="ECO:0000256" key="3">
    <source>
        <dbReference type="ARBA" id="ARBA00022679"/>
    </source>
</evidence>
<evidence type="ECO:0000313" key="5">
    <source>
        <dbReference type="EMBL" id="WAL58188.1"/>
    </source>
</evidence>
<dbReference type="Pfam" id="PF08241">
    <property type="entry name" value="Methyltransf_11"/>
    <property type="match status" value="1"/>
</dbReference>
<dbReference type="PANTHER" id="PTHR44942:SF4">
    <property type="entry name" value="METHYLTRANSFERASE TYPE 11 DOMAIN-CONTAINING PROTEIN"/>
    <property type="match status" value="1"/>
</dbReference>
<dbReference type="InterPro" id="IPR013216">
    <property type="entry name" value="Methyltransf_11"/>
</dbReference>
<dbReference type="Proteomes" id="UP001163152">
    <property type="component" value="Chromosome"/>
</dbReference>
<reference evidence="5" key="1">
    <citation type="submission" date="2022-12" db="EMBL/GenBank/DDBJ databases">
        <title>Polyphasic identification of a Novel Hot-Spring Cyanobacterium Ocullathermofonsia sinensis gen nov. sp. nov. and Genomic Insights on its Adaptations to the Thermal Habitat.</title>
        <authorList>
            <person name="Daroch M."/>
            <person name="Tang J."/>
            <person name="Jiang Y."/>
        </authorList>
    </citation>
    <scope>NUCLEOTIDE SEQUENCE</scope>
    <source>
        <strain evidence="5">PKUAC-SCTA174</strain>
    </source>
</reference>
<dbReference type="Gene3D" id="3.40.50.150">
    <property type="entry name" value="Vaccinia Virus protein VP39"/>
    <property type="match status" value="1"/>
</dbReference>
<comment type="similarity">
    <text evidence="1">Belongs to the methyltransferase superfamily.</text>
</comment>
<gene>
    <name evidence="5" type="ORF">OXH18_13415</name>
</gene>
<organism evidence="5 6">
    <name type="scientific">Thermocoleostomius sinensis A174</name>
    <dbReference type="NCBI Taxonomy" id="2016057"/>
    <lineage>
        <taxon>Bacteria</taxon>
        <taxon>Bacillati</taxon>
        <taxon>Cyanobacteriota</taxon>
        <taxon>Cyanophyceae</taxon>
        <taxon>Oculatellales</taxon>
        <taxon>Oculatellaceae</taxon>
        <taxon>Thermocoleostomius</taxon>
    </lineage>
</organism>
<name>A0A9E9C6H4_9CYAN</name>
<dbReference type="GO" id="GO:0032259">
    <property type="term" value="P:methylation"/>
    <property type="evidence" value="ECO:0007669"/>
    <property type="project" value="UniProtKB-KW"/>
</dbReference>
<dbReference type="PANTHER" id="PTHR44942">
    <property type="entry name" value="METHYLTRANSF_11 DOMAIN-CONTAINING PROTEIN"/>
    <property type="match status" value="1"/>
</dbReference>
<accession>A0A9E9C6H4</accession>
<dbReference type="InterPro" id="IPR029063">
    <property type="entry name" value="SAM-dependent_MTases_sf"/>
</dbReference>
<evidence type="ECO:0000313" key="6">
    <source>
        <dbReference type="Proteomes" id="UP001163152"/>
    </source>
</evidence>
<sequence>MTNPSLPQPLHTQNPLDRFSNRAQDYAKYRPSYPSEAIDLIVQGLGEPSRLVVADVGAGTGISARLMADRGATVWAIEPNAAMRAAAAPHALVVFRDGTAEQTGLPNQSVDLVLCCQSFHWFNKPVALAEFHRILKPHGRVALMWNDRNLDDPFTQQYSTIVGKVADRQIFDQADRKSGAALEQSRWFTNFRAHTPLHTHRLTWEELIGLVRSSSYVPKSGELYEQLRIALQELYQRWADADRVQLSYRVNLYLADRHPIL</sequence>
<dbReference type="CDD" id="cd02440">
    <property type="entry name" value="AdoMet_MTases"/>
    <property type="match status" value="1"/>
</dbReference>